<evidence type="ECO:0000256" key="5">
    <source>
        <dbReference type="ARBA" id="ARBA00023237"/>
    </source>
</evidence>
<evidence type="ECO:0000256" key="1">
    <source>
        <dbReference type="ARBA" id="ARBA00004442"/>
    </source>
</evidence>
<dbReference type="GO" id="GO:0009279">
    <property type="term" value="C:cell outer membrane"/>
    <property type="evidence" value="ECO:0007669"/>
    <property type="project" value="UniProtKB-SubCell"/>
</dbReference>
<evidence type="ECO:0000256" key="4">
    <source>
        <dbReference type="ARBA" id="ARBA00023136"/>
    </source>
</evidence>
<dbReference type="RefSeq" id="WP_109414568.1">
    <property type="nucleotide sequence ID" value="NZ_QEAS01000002.1"/>
</dbReference>
<protein>
    <submittedName>
        <fullName evidence="8">RagB/SusD family nutrient uptake outer membrane protein</fullName>
    </submittedName>
</protein>
<dbReference type="Pfam" id="PF14322">
    <property type="entry name" value="SusD-like_3"/>
    <property type="match status" value="1"/>
</dbReference>
<dbReference type="OrthoDB" id="691231at2"/>
<dbReference type="CDD" id="cd08977">
    <property type="entry name" value="SusD"/>
    <property type="match status" value="1"/>
</dbReference>
<evidence type="ECO:0000259" key="7">
    <source>
        <dbReference type="Pfam" id="PF14322"/>
    </source>
</evidence>
<reference evidence="8 9" key="1">
    <citation type="submission" date="2018-04" db="EMBL/GenBank/DDBJ databases">
        <title>Pedobacter chongqingensis sp. nov., isolated from a rottenly hemp rope.</title>
        <authorList>
            <person name="Cai Y."/>
        </authorList>
    </citation>
    <scope>NUCLEOTIDE SEQUENCE [LARGE SCALE GENOMIC DNA]</scope>
    <source>
        <strain evidence="8 9">FJ4-8</strain>
    </source>
</reference>
<keyword evidence="9" id="KW-1185">Reference proteome</keyword>
<evidence type="ECO:0000256" key="3">
    <source>
        <dbReference type="ARBA" id="ARBA00022729"/>
    </source>
</evidence>
<comment type="caution">
    <text evidence="8">The sequence shown here is derived from an EMBL/GenBank/DDBJ whole genome shotgun (WGS) entry which is preliminary data.</text>
</comment>
<sequence>MKRFHFRSIIFLIPVLLLGCEKSSYLTDGKDTGGSNVNEQQFWQHKDWVRNFLNNIYTHVPDEYNMDGDGAMLASASDEAVNSNPNSSVTYPNNGTWGPARTFDDAYGDMYTGIRKTNLFLDHIETSGIQPVDEEVEAGTNNLPRQIQRSKGQAYFLRALFHFELVKRYGAIPLVTKVLDESDDTNLPRNSYEECVTQIVRDCDSAIALLPLWTGSWNSSNRGRATQTAAMALKSRLLLYAASPLNNEGGDPEKWRLAAEAANQLIAVNKHKLHSSYSQIFLFGQAAYNDEVIFASRANNRNDIESNNAPVSYSGAKGRLNPTQEMIDAFETKNGTAPSETNPGLNRDPRFDLVIVYNGRTFKNVAVQTYVGGKDGLDVAVNATRTGYYMKKFMNEGAVTWNVPTPTNSRRPWVIFRYAEILLNYAEAVNELVGPDALPAATAGKPAFTLTARQAVNLVRDRAGIKMPLLAAGLSKDEMRTRIKRERRIELCFEGHRFYDVRRWKEGELYFNKPVTGMRITRNDDNTLSYQRFTVENRVFESKNYRFPFSINDINRQPALTQNPGY</sequence>
<evidence type="ECO:0000259" key="6">
    <source>
        <dbReference type="Pfam" id="PF07980"/>
    </source>
</evidence>
<dbReference type="Proteomes" id="UP000245647">
    <property type="component" value="Unassembled WGS sequence"/>
</dbReference>
<comment type="similarity">
    <text evidence="2">Belongs to the SusD family.</text>
</comment>
<name>A0A2U2PLX8_9SPHI</name>
<dbReference type="Pfam" id="PF07980">
    <property type="entry name" value="SusD_RagB"/>
    <property type="match status" value="1"/>
</dbReference>
<keyword evidence="4" id="KW-0472">Membrane</keyword>
<feature type="domain" description="RagB/SusD" evidence="6">
    <location>
        <begin position="291"/>
        <end position="566"/>
    </location>
</feature>
<dbReference type="SUPFAM" id="SSF48452">
    <property type="entry name" value="TPR-like"/>
    <property type="match status" value="1"/>
</dbReference>
<keyword evidence="5" id="KW-0998">Cell outer membrane</keyword>
<dbReference type="InterPro" id="IPR011990">
    <property type="entry name" value="TPR-like_helical_dom_sf"/>
</dbReference>
<feature type="domain" description="SusD-like N-terminal" evidence="7">
    <location>
        <begin position="45"/>
        <end position="239"/>
    </location>
</feature>
<dbReference type="EMBL" id="QEAS01000002">
    <property type="protein sequence ID" value="PWG82294.1"/>
    <property type="molecule type" value="Genomic_DNA"/>
</dbReference>
<dbReference type="Gene3D" id="1.25.40.390">
    <property type="match status" value="1"/>
</dbReference>
<dbReference type="AlphaFoldDB" id="A0A2U2PLX8"/>
<evidence type="ECO:0000256" key="2">
    <source>
        <dbReference type="ARBA" id="ARBA00006275"/>
    </source>
</evidence>
<dbReference type="PROSITE" id="PS51257">
    <property type="entry name" value="PROKAR_LIPOPROTEIN"/>
    <property type="match status" value="1"/>
</dbReference>
<evidence type="ECO:0000313" key="9">
    <source>
        <dbReference type="Proteomes" id="UP000245647"/>
    </source>
</evidence>
<evidence type="ECO:0000313" key="8">
    <source>
        <dbReference type="EMBL" id="PWG82294.1"/>
    </source>
</evidence>
<organism evidence="8 9">
    <name type="scientific">Pararcticibacter amylolyticus</name>
    <dbReference type="NCBI Taxonomy" id="2173175"/>
    <lineage>
        <taxon>Bacteria</taxon>
        <taxon>Pseudomonadati</taxon>
        <taxon>Bacteroidota</taxon>
        <taxon>Sphingobacteriia</taxon>
        <taxon>Sphingobacteriales</taxon>
        <taxon>Sphingobacteriaceae</taxon>
        <taxon>Pararcticibacter</taxon>
    </lineage>
</organism>
<accession>A0A2U2PLX8</accession>
<proteinExistence type="inferred from homology"/>
<comment type="subcellular location">
    <subcellularLocation>
        <location evidence="1">Cell outer membrane</location>
    </subcellularLocation>
</comment>
<keyword evidence="3" id="KW-0732">Signal</keyword>
<gene>
    <name evidence="8" type="ORF">DDR33_04155</name>
</gene>
<dbReference type="InterPro" id="IPR012944">
    <property type="entry name" value="SusD_RagB_dom"/>
</dbReference>
<dbReference type="InterPro" id="IPR033985">
    <property type="entry name" value="SusD-like_N"/>
</dbReference>